<keyword evidence="1" id="KW-0472">Membrane</keyword>
<feature type="transmembrane region" description="Helical" evidence="1">
    <location>
        <begin position="238"/>
        <end position="256"/>
    </location>
</feature>
<dbReference type="Proteomes" id="UP000655751">
    <property type="component" value="Unassembled WGS sequence"/>
</dbReference>
<dbReference type="RefSeq" id="WP_196148796.1">
    <property type="nucleotide sequence ID" value="NZ_JADMLG010000003.1"/>
</dbReference>
<feature type="transmembrane region" description="Helical" evidence="1">
    <location>
        <begin position="169"/>
        <end position="189"/>
    </location>
</feature>
<accession>A0A931I7U0</accession>
<dbReference type="EMBL" id="JADMLG010000003">
    <property type="protein sequence ID" value="MBH0776459.1"/>
    <property type="molecule type" value="Genomic_DNA"/>
</dbReference>
<feature type="transmembrane region" description="Helical" evidence="1">
    <location>
        <begin position="209"/>
        <end position="232"/>
    </location>
</feature>
<keyword evidence="3" id="KW-1185">Reference proteome</keyword>
<gene>
    <name evidence="2" type="ORF">IT779_09190</name>
</gene>
<sequence>MKRIPAIPSGSVWTPRVVRIMLCPMVVVTVLAGAMFGAGPAAAASDGIRVAATVDDRDIGPASSRAPLRLVPDSTVRVAVTVTNNTRAQLELRRVDLTGRVLGLNFFSYSTAVGLKIAPGSTETLRYQLDLAGLRGQATGLIGGRLGVIGLDGKEVAGVDTVTDVRGSIWSVFGLFGIALAVLTALATLDATLGIARHRLSANRWQRGVRLLAPGVGIGLIFGFTASVLRWWVPSTGMWLTVAACAAAVGFLLGYLSPTPESESDGDPADELLDLSDADVVDTVRLVPRGPDA</sequence>
<proteinExistence type="predicted"/>
<organism evidence="2 3">
    <name type="scientific">Nocardia bovistercoris</name>
    <dbReference type="NCBI Taxonomy" id="2785916"/>
    <lineage>
        <taxon>Bacteria</taxon>
        <taxon>Bacillati</taxon>
        <taxon>Actinomycetota</taxon>
        <taxon>Actinomycetes</taxon>
        <taxon>Mycobacteriales</taxon>
        <taxon>Nocardiaceae</taxon>
        <taxon>Nocardia</taxon>
    </lineage>
</organism>
<evidence type="ECO:0000256" key="1">
    <source>
        <dbReference type="SAM" id="Phobius"/>
    </source>
</evidence>
<name>A0A931I7U0_9NOCA</name>
<keyword evidence="1" id="KW-0812">Transmembrane</keyword>
<reference evidence="2" key="1">
    <citation type="submission" date="2020-11" db="EMBL/GenBank/DDBJ databases">
        <title>Nocardia NEAU-351.nov., a novel actinomycete isolated from the cow dung.</title>
        <authorList>
            <person name="Zhang X."/>
        </authorList>
    </citation>
    <scope>NUCLEOTIDE SEQUENCE</scope>
    <source>
        <strain evidence="2">NEAU-351</strain>
    </source>
</reference>
<protein>
    <submittedName>
        <fullName evidence="2">Uncharacterized protein</fullName>
    </submittedName>
</protein>
<evidence type="ECO:0000313" key="3">
    <source>
        <dbReference type="Proteomes" id="UP000655751"/>
    </source>
</evidence>
<keyword evidence="1" id="KW-1133">Transmembrane helix</keyword>
<dbReference type="AlphaFoldDB" id="A0A931I7U0"/>
<comment type="caution">
    <text evidence="2">The sequence shown here is derived from an EMBL/GenBank/DDBJ whole genome shotgun (WGS) entry which is preliminary data.</text>
</comment>
<evidence type="ECO:0000313" key="2">
    <source>
        <dbReference type="EMBL" id="MBH0776459.1"/>
    </source>
</evidence>